<proteinExistence type="predicted"/>
<dbReference type="Pfam" id="PF07992">
    <property type="entry name" value="Pyr_redox_2"/>
    <property type="match status" value="1"/>
</dbReference>
<reference evidence="3" key="1">
    <citation type="submission" date="2016-11" db="EMBL/GenBank/DDBJ databases">
        <authorList>
            <person name="Varghese N."/>
            <person name="Submissions S."/>
        </authorList>
    </citation>
    <scope>NUCLEOTIDE SEQUENCE [LARGE SCALE GENOMIC DNA]</scope>
    <source>
        <strain evidence="3">ACAM 48</strain>
    </source>
</reference>
<organism evidence="2 3">
    <name type="scientific">Salegentibacter salegens</name>
    <dbReference type="NCBI Taxonomy" id="143223"/>
    <lineage>
        <taxon>Bacteria</taxon>
        <taxon>Pseudomonadati</taxon>
        <taxon>Bacteroidota</taxon>
        <taxon>Flavobacteriia</taxon>
        <taxon>Flavobacteriales</taxon>
        <taxon>Flavobacteriaceae</taxon>
        <taxon>Salegentibacter</taxon>
    </lineage>
</organism>
<dbReference type="Gene3D" id="3.50.50.60">
    <property type="entry name" value="FAD/NAD(P)-binding domain"/>
    <property type="match status" value="2"/>
</dbReference>
<evidence type="ECO:0000313" key="3">
    <source>
        <dbReference type="Proteomes" id="UP000190235"/>
    </source>
</evidence>
<gene>
    <name evidence="2" type="ORF">SAMN05878281_1769</name>
</gene>
<accession>A0A1M7L795</accession>
<dbReference type="SUPFAM" id="SSF51905">
    <property type="entry name" value="FAD/NAD(P)-binding domain"/>
    <property type="match status" value="2"/>
</dbReference>
<evidence type="ECO:0000313" key="2">
    <source>
        <dbReference type="EMBL" id="SHM73761.1"/>
    </source>
</evidence>
<dbReference type="PANTHER" id="PTHR43755:SF1">
    <property type="entry name" value="FAD-DEPENDENT PYRIDINE NUCLEOTIDE-DISULPHIDE OXIDOREDUCTASE"/>
    <property type="match status" value="1"/>
</dbReference>
<dbReference type="InterPro" id="IPR023753">
    <property type="entry name" value="FAD/NAD-binding_dom"/>
</dbReference>
<feature type="domain" description="FAD/NAD(P)-binding" evidence="1">
    <location>
        <begin position="3"/>
        <end position="295"/>
    </location>
</feature>
<keyword evidence="3" id="KW-1185">Reference proteome</keyword>
<dbReference type="OrthoDB" id="9805710at2"/>
<dbReference type="Proteomes" id="UP000190235">
    <property type="component" value="Chromosome I"/>
</dbReference>
<dbReference type="PANTHER" id="PTHR43755">
    <property type="match status" value="1"/>
</dbReference>
<evidence type="ECO:0000259" key="1">
    <source>
        <dbReference type="Pfam" id="PF07992"/>
    </source>
</evidence>
<protein>
    <submittedName>
        <fullName evidence="2">Sulfide:quinone oxidoreductase</fullName>
    </submittedName>
</protein>
<dbReference type="STRING" id="143223.SAMN05878281_1769"/>
<dbReference type="AlphaFoldDB" id="A0A1M7L795"/>
<name>A0A1M7L795_9FLAO</name>
<dbReference type="RefSeq" id="WP_079734900.1">
    <property type="nucleotide sequence ID" value="NZ_LT670848.1"/>
</dbReference>
<dbReference type="InterPro" id="IPR052541">
    <property type="entry name" value="SQRD"/>
</dbReference>
<sequence length="383" mass="42901">MKTVLILGAGIGGIEIARELSINSGNEDNIHLLKIIVFEKEEQSVFSPSLPWLMVGKRKSDQIYKSTKNIEASGLEVVKGEIEIVDPENISVTVKDEEYKGDYMVVSLGVEQQAKYKLDEYGYNFFQLKGAEGFYAELERFTGGKIAVLIASLPYKSPAAPYEAAMLIQDYISNKGLSNKTEISIYTPEKEPMEFAGEEASSELKSLLMKKGIKYFSSHQITSATKNSLEFDDFENYSFDLLAFTPEHLSPAVIRKSNLAGKSGWIEVDELNMETAYPNVYAIGDIVDLTLESGTSLPKLGIFARSQAKIVAHNIGRKIGNKESNKTFNAEGEYFIESGEGKAIPAKGHFYTSSNEKVDLKTPDHWGHIKKWWSEKYWLFKNF</sequence>
<dbReference type="GO" id="GO:0016491">
    <property type="term" value="F:oxidoreductase activity"/>
    <property type="evidence" value="ECO:0007669"/>
    <property type="project" value="InterPro"/>
</dbReference>
<dbReference type="EMBL" id="LT670848">
    <property type="protein sequence ID" value="SHM73761.1"/>
    <property type="molecule type" value="Genomic_DNA"/>
</dbReference>
<dbReference type="InterPro" id="IPR036188">
    <property type="entry name" value="FAD/NAD-bd_sf"/>
</dbReference>